<dbReference type="Proteomes" id="UP000799640">
    <property type="component" value="Unassembled WGS sequence"/>
</dbReference>
<keyword evidence="3" id="KW-1185">Reference proteome</keyword>
<accession>A0A6G1I135</accession>
<feature type="region of interest" description="Disordered" evidence="1">
    <location>
        <begin position="241"/>
        <end position="269"/>
    </location>
</feature>
<feature type="compositionally biased region" description="Polar residues" evidence="1">
    <location>
        <begin position="314"/>
        <end position="324"/>
    </location>
</feature>
<name>A0A6G1I135_9PEZI</name>
<protein>
    <submittedName>
        <fullName evidence="2">Uncharacterized protein</fullName>
    </submittedName>
</protein>
<feature type="region of interest" description="Disordered" evidence="1">
    <location>
        <begin position="178"/>
        <end position="210"/>
    </location>
</feature>
<feature type="region of interest" description="Disordered" evidence="1">
    <location>
        <begin position="46"/>
        <end position="76"/>
    </location>
</feature>
<feature type="compositionally biased region" description="Low complexity" evidence="1">
    <location>
        <begin position="335"/>
        <end position="346"/>
    </location>
</feature>
<feature type="region of interest" description="Disordered" evidence="1">
    <location>
        <begin position="371"/>
        <end position="420"/>
    </location>
</feature>
<dbReference type="EMBL" id="ML996692">
    <property type="protein sequence ID" value="KAF2401990.1"/>
    <property type="molecule type" value="Genomic_DNA"/>
</dbReference>
<evidence type="ECO:0000256" key="1">
    <source>
        <dbReference type="SAM" id="MobiDB-lite"/>
    </source>
</evidence>
<organism evidence="2 3">
    <name type="scientific">Trichodelitschia bisporula</name>
    <dbReference type="NCBI Taxonomy" id="703511"/>
    <lineage>
        <taxon>Eukaryota</taxon>
        <taxon>Fungi</taxon>
        <taxon>Dikarya</taxon>
        <taxon>Ascomycota</taxon>
        <taxon>Pezizomycotina</taxon>
        <taxon>Dothideomycetes</taxon>
        <taxon>Dothideomycetes incertae sedis</taxon>
        <taxon>Phaeotrichales</taxon>
        <taxon>Phaeotrichaceae</taxon>
        <taxon>Trichodelitschia</taxon>
    </lineage>
</organism>
<sequence length="420" mass="45278">MPLPIAKGVIIVTSIVLAAGLAIYHEDERFREWIDSSRRKIAMTLHSLGDGINPRQHRDSDDESDSPEAEATRRRRRQEIIRMNRLELIRQAQSEGIAVDLDELESMGTSAQGSGFDSIVMTDGTLRDTANTTATDLADGKVRRRGTAGSRGFERGTLYANPFDDEAQVLFDQQLIGTDEDETATLRESRGSTKTSQKPADEPLIDYSADGPQYKTEEEFQAEIEEALRRSVTDYQATEEPTLALPAPSTQQPHFPPEDQAHFRRSSAPSPELRLVPPMAEMAENALSASPFIPSLAPATEASFHSAVDEQSDSRSATAVNDSNTADDDFCTHSGAATPTGTMTPTEDGLSRAASVASFGGEDMLSEFASVAGEADSRSETGFSEAYSVIGGVDTPGSWTDVESEAGDEEGHAPVQGTGR</sequence>
<evidence type="ECO:0000313" key="3">
    <source>
        <dbReference type="Proteomes" id="UP000799640"/>
    </source>
</evidence>
<proteinExistence type="predicted"/>
<gene>
    <name evidence="2" type="ORF">EJ06DRAFT_529128</name>
</gene>
<feature type="region of interest" description="Disordered" evidence="1">
    <location>
        <begin position="304"/>
        <end position="349"/>
    </location>
</feature>
<dbReference type="OrthoDB" id="3926760at2759"/>
<dbReference type="AlphaFoldDB" id="A0A6G1I135"/>
<reference evidence="2" key="1">
    <citation type="journal article" date="2020" name="Stud. Mycol.">
        <title>101 Dothideomycetes genomes: a test case for predicting lifestyles and emergence of pathogens.</title>
        <authorList>
            <person name="Haridas S."/>
            <person name="Albert R."/>
            <person name="Binder M."/>
            <person name="Bloem J."/>
            <person name="Labutti K."/>
            <person name="Salamov A."/>
            <person name="Andreopoulos B."/>
            <person name="Baker S."/>
            <person name="Barry K."/>
            <person name="Bills G."/>
            <person name="Bluhm B."/>
            <person name="Cannon C."/>
            <person name="Castanera R."/>
            <person name="Culley D."/>
            <person name="Daum C."/>
            <person name="Ezra D."/>
            <person name="Gonzalez J."/>
            <person name="Henrissat B."/>
            <person name="Kuo A."/>
            <person name="Liang C."/>
            <person name="Lipzen A."/>
            <person name="Lutzoni F."/>
            <person name="Magnuson J."/>
            <person name="Mondo S."/>
            <person name="Nolan M."/>
            <person name="Ohm R."/>
            <person name="Pangilinan J."/>
            <person name="Park H.-J."/>
            <person name="Ramirez L."/>
            <person name="Alfaro M."/>
            <person name="Sun H."/>
            <person name="Tritt A."/>
            <person name="Yoshinaga Y."/>
            <person name="Zwiers L.-H."/>
            <person name="Turgeon B."/>
            <person name="Goodwin S."/>
            <person name="Spatafora J."/>
            <person name="Crous P."/>
            <person name="Grigoriev I."/>
        </authorList>
    </citation>
    <scope>NUCLEOTIDE SEQUENCE</scope>
    <source>
        <strain evidence="2">CBS 262.69</strain>
    </source>
</reference>
<evidence type="ECO:0000313" key="2">
    <source>
        <dbReference type="EMBL" id="KAF2401990.1"/>
    </source>
</evidence>